<sequence>MAPALSKYAHAVIFVIKANDPRLKGRQVQGLDYRRSKSTFREDGYAPVTVITYLDKLKDQGDKDEAFDQASWATGSSSQRTYFIANYNDVNAEQSFAVDRTALDILDSALLSAERFIENSQAARKK</sequence>
<gene>
    <name evidence="1" type="ORF">OS493_028768</name>
</gene>
<dbReference type="AlphaFoldDB" id="A0A9X0CDE0"/>
<dbReference type="Proteomes" id="UP001163046">
    <property type="component" value="Unassembled WGS sequence"/>
</dbReference>
<keyword evidence="2" id="KW-1185">Reference proteome</keyword>
<accession>A0A9X0CDE0</accession>
<comment type="caution">
    <text evidence="1">The sequence shown here is derived from an EMBL/GenBank/DDBJ whole genome shotgun (WGS) entry which is preliminary data.</text>
</comment>
<evidence type="ECO:0000313" key="2">
    <source>
        <dbReference type="Proteomes" id="UP001163046"/>
    </source>
</evidence>
<reference evidence="1" key="1">
    <citation type="submission" date="2023-01" db="EMBL/GenBank/DDBJ databases">
        <title>Genome assembly of the deep-sea coral Lophelia pertusa.</title>
        <authorList>
            <person name="Herrera S."/>
            <person name="Cordes E."/>
        </authorList>
    </citation>
    <scope>NUCLEOTIDE SEQUENCE</scope>
    <source>
        <strain evidence="1">USNM1676648</strain>
        <tissue evidence="1">Polyp</tissue>
    </source>
</reference>
<protein>
    <submittedName>
        <fullName evidence="1">Uncharacterized protein</fullName>
    </submittedName>
</protein>
<organism evidence="1 2">
    <name type="scientific">Desmophyllum pertusum</name>
    <dbReference type="NCBI Taxonomy" id="174260"/>
    <lineage>
        <taxon>Eukaryota</taxon>
        <taxon>Metazoa</taxon>
        <taxon>Cnidaria</taxon>
        <taxon>Anthozoa</taxon>
        <taxon>Hexacorallia</taxon>
        <taxon>Scleractinia</taxon>
        <taxon>Caryophylliina</taxon>
        <taxon>Caryophylliidae</taxon>
        <taxon>Desmophyllum</taxon>
    </lineage>
</organism>
<evidence type="ECO:0000313" key="1">
    <source>
        <dbReference type="EMBL" id="KAJ7326044.1"/>
    </source>
</evidence>
<proteinExistence type="predicted"/>
<dbReference type="EMBL" id="MU827805">
    <property type="protein sequence ID" value="KAJ7326044.1"/>
    <property type="molecule type" value="Genomic_DNA"/>
</dbReference>
<dbReference type="OrthoDB" id="25620at2759"/>
<name>A0A9X0CDE0_9CNID</name>